<evidence type="ECO:0000256" key="5">
    <source>
        <dbReference type="ARBA" id="ARBA00023136"/>
    </source>
</evidence>
<evidence type="ECO:0000256" key="2">
    <source>
        <dbReference type="ARBA" id="ARBA00022475"/>
    </source>
</evidence>
<keyword evidence="10" id="KW-1185">Reference proteome</keyword>
<dbReference type="OrthoDB" id="9941155at2759"/>
<proteinExistence type="predicted"/>
<feature type="region of interest" description="Disordered" evidence="8">
    <location>
        <begin position="989"/>
        <end position="1087"/>
    </location>
</feature>
<dbReference type="CTD" id="445815"/>
<feature type="compositionally biased region" description="Pro residues" evidence="8">
    <location>
        <begin position="880"/>
        <end position="897"/>
    </location>
</feature>
<organism evidence="9 10">
    <name type="scientific">Hippocampus comes</name>
    <name type="common">Tiger tail seahorse</name>
    <dbReference type="NCBI Taxonomy" id="109280"/>
    <lineage>
        <taxon>Eukaryota</taxon>
        <taxon>Metazoa</taxon>
        <taxon>Chordata</taxon>
        <taxon>Craniata</taxon>
        <taxon>Vertebrata</taxon>
        <taxon>Euteleostomi</taxon>
        <taxon>Actinopterygii</taxon>
        <taxon>Neopterygii</taxon>
        <taxon>Teleostei</taxon>
        <taxon>Neoteleostei</taxon>
        <taxon>Acanthomorphata</taxon>
        <taxon>Syngnathiaria</taxon>
        <taxon>Syngnathiformes</taxon>
        <taxon>Syngnathoidei</taxon>
        <taxon>Syngnathidae</taxon>
        <taxon>Hippocampus</taxon>
    </lineage>
</organism>
<keyword evidence="3" id="KW-0597">Phosphoprotein</keyword>
<reference evidence="9" key="2">
    <citation type="submission" date="2025-09" db="UniProtKB">
        <authorList>
            <consortium name="Ensembl"/>
        </authorList>
    </citation>
    <scope>IDENTIFICATION</scope>
</reference>
<keyword evidence="4 7" id="KW-0175">Coiled coil</keyword>
<evidence type="ECO:0008006" key="11">
    <source>
        <dbReference type="Google" id="ProtNLM"/>
    </source>
</evidence>
<dbReference type="GO" id="GO:0005886">
    <property type="term" value="C:plasma membrane"/>
    <property type="evidence" value="ECO:0007669"/>
    <property type="project" value="UniProtKB-SubCell"/>
</dbReference>
<dbReference type="GeneID" id="109518303"/>
<protein>
    <recommendedName>
        <fullName evidence="11">A-kinase anchor protein 2 C-terminal domain-containing protein</fullName>
    </recommendedName>
</protein>
<accession>A0A3Q2XMN4</accession>
<dbReference type="STRING" id="109280.ENSHCOP00000005257"/>
<evidence type="ECO:0000256" key="7">
    <source>
        <dbReference type="SAM" id="Coils"/>
    </source>
</evidence>
<dbReference type="Proteomes" id="UP000264820">
    <property type="component" value="Unplaced"/>
</dbReference>
<dbReference type="Pfam" id="PF03285">
    <property type="entry name" value="Paralemmin"/>
    <property type="match status" value="1"/>
</dbReference>
<feature type="region of interest" description="Disordered" evidence="8">
    <location>
        <begin position="719"/>
        <end position="744"/>
    </location>
</feature>
<evidence type="ECO:0000256" key="6">
    <source>
        <dbReference type="ARBA" id="ARBA00023288"/>
    </source>
</evidence>
<reference evidence="9" key="1">
    <citation type="submission" date="2025-08" db="UniProtKB">
        <authorList>
            <consortium name="Ensembl"/>
        </authorList>
    </citation>
    <scope>IDENTIFICATION</scope>
</reference>
<feature type="compositionally biased region" description="Low complexity" evidence="8">
    <location>
        <begin position="1181"/>
        <end position="1192"/>
    </location>
</feature>
<feature type="compositionally biased region" description="Basic and acidic residues" evidence="8">
    <location>
        <begin position="1142"/>
        <end position="1151"/>
    </location>
</feature>
<feature type="compositionally biased region" description="Basic and acidic residues" evidence="8">
    <location>
        <begin position="624"/>
        <end position="633"/>
    </location>
</feature>
<feature type="compositionally biased region" description="Pro residues" evidence="8">
    <location>
        <begin position="1022"/>
        <end position="1031"/>
    </location>
</feature>
<dbReference type="InterPro" id="IPR004965">
    <property type="entry name" value="Paralemmin"/>
</dbReference>
<feature type="region of interest" description="Disordered" evidence="8">
    <location>
        <begin position="1142"/>
        <end position="1235"/>
    </location>
</feature>
<comment type="subcellular location">
    <subcellularLocation>
        <location evidence="1">Cell membrane</location>
        <topology evidence="1">Lipid-anchor</topology>
        <orientation evidence="1">Cytoplasmic side</orientation>
    </subcellularLocation>
</comment>
<feature type="region of interest" description="Disordered" evidence="8">
    <location>
        <begin position="266"/>
        <end position="338"/>
    </location>
</feature>
<name>A0A3Q2XMN4_HIPCM</name>
<evidence type="ECO:0000313" key="9">
    <source>
        <dbReference type="Ensembl" id="ENSHCOP00000005257.1"/>
    </source>
</evidence>
<keyword evidence="6" id="KW-0449">Lipoprotein</keyword>
<evidence type="ECO:0000256" key="4">
    <source>
        <dbReference type="ARBA" id="ARBA00023054"/>
    </source>
</evidence>
<dbReference type="PANTHER" id="PTHR10498:SF10">
    <property type="entry name" value="PALM2 AND AKAP2 FUSION-RELATED"/>
    <property type="match status" value="1"/>
</dbReference>
<feature type="region of interest" description="Disordered" evidence="8">
    <location>
        <begin position="870"/>
        <end position="908"/>
    </location>
</feature>
<feature type="compositionally biased region" description="Polar residues" evidence="8">
    <location>
        <begin position="726"/>
        <end position="740"/>
    </location>
</feature>
<evidence type="ECO:0000313" key="10">
    <source>
        <dbReference type="Proteomes" id="UP000264820"/>
    </source>
</evidence>
<sequence>MSCEEAQLHKERLQALAEKRKRQAEIEDKRRQLDDLVLQLQHLKSKATRERWLLQGMAAEQEEARRKQLQLDEEHGKRLEDLIQRLESEIGTLESEESLISAKERALRERLKETERSIEDLQKSLMANDGVEATDCTSAPLSSGADLDREQLSLATQPRSSPPAPGEKAALRPAMFAMEINVQHDPQTGEQRILSANRMNPSEAGSRGVKIYDDGRKVVYEVTSCGGVSTTSVENGWSSSRVDQLIQRAARSGEGGDERRAQVLVTPAAPQADASPTATDDLSPPSCAPPSIPSSPPAQVTLQRETRLGMMPPSSAPIVTQPGPSAQPGPEVSSVPRASAEHPVTMVFLGYQDLEDTSESRRLLGFDGAVKAEVVLIDEDDEKSLREKTVTDLSIIDGTAADLVSGRPVTSEAASTELSSDGREHDSAASPPPNPEANKAPPPGLTPATGCGVIGTTTNGHQVEMPSRYPHTAMKSWQAPEDVSGAIPKERALKSVTFQESVSIITDGPLIMEVESQQIQHGCLSRSSVQGQSVELKTVTSDSDVEQEIRYLDQVLDAASETPTNGNSSPSAYTKPISVDGMYSSVCVSNSSPGCHQPIFVEGQRQTTFLHQDESSAKTNGHTPTEEPSHSGAKFELRAFQEERRPAKLYTPGEEQHVRVTRRRNPDEVQELERERQELIRDQAVKKNPGIAQRWWNPPQEVPLEEQLDPEQLESLRKYQERKTQKQNSSYSYTQPQVTGPPTLVTFDPELIRKEDIVENKIDFSSARKQFLQAEVTKNSIAPHIYSARPFSKSNHGNSNTVPETGECHVTWSDEGIAGEFTSVRAFMTNVSDEEEGKSQIPQGYHPEESDSGLEELSVRSQDTTVFSLDSVSDSGASLPPTPLPLTPVSPSTPQPTTPVNGRTTGSAAEHELEYQAEVLVQNVIQNALSTNGDDWQSSLPNLDSSQMSSPVSSLSASTSSPVPVSSSPVSFGEADHLQSAVPLRAATSEEQVAFQEKPIKTQEQQSTSSSPTQSSQSSPTPSQPISPPQRPKVGGPRIKIQSSYTRALASSAPVAAPDPCPVNTANVPRPATVCRPPSPPSPEKSEFSYFSKYSEAAELRSTAAATKGPEVEVASGPFRLRSKKQRTLSMIEEEIRAAQQREEELKKQREVQPSAIPQIPARTGVRKTTISPADKLKSNSLPTRLTLTSRTAPGKIEKVRPAPPVSPSPSEGALSDAGSEDSGGSRPKNFMQTLMEDYETHKVKRREKMEDNSVLEATRITRRKSDMALKWEAGIYANEDGEEEEEEEEE</sequence>
<keyword evidence="2" id="KW-1003">Cell membrane</keyword>
<keyword evidence="5" id="KW-0472">Membrane</keyword>
<feature type="region of interest" description="Disordered" evidence="8">
    <location>
        <begin position="832"/>
        <end position="858"/>
    </location>
</feature>
<evidence type="ECO:0000256" key="8">
    <source>
        <dbReference type="SAM" id="MobiDB-lite"/>
    </source>
</evidence>
<feature type="region of interest" description="Disordered" evidence="8">
    <location>
        <begin position="612"/>
        <end position="633"/>
    </location>
</feature>
<feature type="compositionally biased region" description="Pro residues" evidence="8">
    <location>
        <begin position="286"/>
        <end position="296"/>
    </location>
</feature>
<feature type="region of interest" description="Disordered" evidence="8">
    <location>
        <begin position="936"/>
        <end position="974"/>
    </location>
</feature>
<feature type="compositionally biased region" description="Pro residues" evidence="8">
    <location>
        <begin position="430"/>
        <end position="445"/>
    </location>
</feature>
<dbReference type="OMA" id="RDNCSAN"/>
<feature type="compositionally biased region" description="Low complexity" evidence="8">
    <location>
        <begin position="1005"/>
        <end position="1021"/>
    </location>
</feature>
<dbReference type="PANTHER" id="PTHR10498">
    <property type="entry name" value="PARALEMMIN-RELATED"/>
    <property type="match status" value="1"/>
</dbReference>
<evidence type="ECO:0000256" key="1">
    <source>
        <dbReference type="ARBA" id="ARBA00004342"/>
    </source>
</evidence>
<dbReference type="GO" id="GO:0008360">
    <property type="term" value="P:regulation of cell shape"/>
    <property type="evidence" value="ECO:0007669"/>
    <property type="project" value="InterPro"/>
</dbReference>
<feature type="compositionally biased region" description="Low complexity" evidence="8">
    <location>
        <begin position="945"/>
        <end position="971"/>
    </location>
</feature>
<dbReference type="RefSeq" id="XP_019729608.1">
    <property type="nucleotide sequence ID" value="XM_019874049.1"/>
</dbReference>
<dbReference type="Ensembl" id="ENSHCOT00000005678.1">
    <property type="protein sequence ID" value="ENSHCOP00000005257.1"/>
    <property type="gene ID" value="ENSHCOG00000006907.1"/>
</dbReference>
<dbReference type="GeneTree" id="ENSGT00940000161837"/>
<feature type="coiled-coil region" evidence="7">
    <location>
        <begin position="3"/>
        <end position="124"/>
    </location>
</feature>
<evidence type="ECO:0000256" key="3">
    <source>
        <dbReference type="ARBA" id="ARBA00022553"/>
    </source>
</evidence>
<feature type="region of interest" description="Disordered" evidence="8">
    <location>
        <begin position="405"/>
        <end position="466"/>
    </location>
</feature>